<name>A0A1V4SUF6_9CLOT</name>
<reference evidence="1 2" key="1">
    <citation type="submission" date="2016-02" db="EMBL/GenBank/DDBJ databases">
        <title>Genome sequence of Clostridium thermobutyricum DSM 4928.</title>
        <authorList>
            <person name="Poehlein A."/>
            <person name="Daniel R."/>
        </authorList>
    </citation>
    <scope>NUCLEOTIDE SEQUENCE [LARGE SCALE GENOMIC DNA]</scope>
    <source>
        <strain evidence="1 2">DSM 4928</strain>
    </source>
</reference>
<dbReference type="RefSeq" id="WP_080023625.1">
    <property type="nucleotide sequence ID" value="NZ_LTAY01000061.1"/>
</dbReference>
<proteinExistence type="predicted"/>
<accession>A0A1V4SUF6</accession>
<protein>
    <submittedName>
        <fullName evidence="1">Uncharacterized protein</fullName>
    </submittedName>
</protein>
<evidence type="ECO:0000313" key="2">
    <source>
        <dbReference type="Proteomes" id="UP000191448"/>
    </source>
</evidence>
<comment type="caution">
    <text evidence="1">The sequence shown here is derived from an EMBL/GenBank/DDBJ whole genome shotgun (WGS) entry which is preliminary data.</text>
</comment>
<dbReference type="AlphaFoldDB" id="A0A1V4SUF6"/>
<gene>
    <name evidence="1" type="ORF">CLTHE_23980</name>
</gene>
<organism evidence="1 2">
    <name type="scientific">Clostridium thermobutyricum DSM 4928</name>
    <dbReference type="NCBI Taxonomy" id="1121339"/>
    <lineage>
        <taxon>Bacteria</taxon>
        <taxon>Bacillati</taxon>
        <taxon>Bacillota</taxon>
        <taxon>Clostridia</taxon>
        <taxon>Eubacteriales</taxon>
        <taxon>Clostridiaceae</taxon>
        <taxon>Clostridium</taxon>
    </lineage>
</organism>
<evidence type="ECO:0000313" key="1">
    <source>
        <dbReference type="EMBL" id="OPX46921.1"/>
    </source>
</evidence>
<dbReference type="Proteomes" id="UP000191448">
    <property type="component" value="Unassembled WGS sequence"/>
</dbReference>
<dbReference type="EMBL" id="LTAY01000061">
    <property type="protein sequence ID" value="OPX46921.1"/>
    <property type="molecule type" value="Genomic_DNA"/>
</dbReference>
<sequence>MCKIISEIEESVAKDIIKNGGKLSKDKKDLIYTEYTECTNRIIQSMRILDKIAEDFNINENIINNKYLDILKQYEKDIELKKFLGNIIDKSVYMDLIEFETGFIAIERKTIKLLNGITILIEIEGGQARAIGFREGKQLDKIYEHSLILNEAEKTLLIKKAIEEFKDL</sequence>